<evidence type="ECO:0000313" key="5">
    <source>
        <dbReference type="Proteomes" id="UP000015105"/>
    </source>
</evidence>
<keyword evidence="2" id="KW-0479">Metal-binding</keyword>
<evidence type="ECO:0000313" key="4">
    <source>
        <dbReference type="EnsemblPlants" id="AET3Gv20177300.1"/>
    </source>
</evidence>
<keyword evidence="3" id="KW-0408">Iron</keyword>
<dbReference type="Proteomes" id="UP000015105">
    <property type="component" value="Chromosome 3D"/>
</dbReference>
<proteinExistence type="inferred from homology"/>
<reference evidence="4" key="3">
    <citation type="journal article" date="2017" name="Nature">
        <title>Genome sequence of the progenitor of the wheat D genome Aegilops tauschii.</title>
        <authorList>
            <person name="Luo M.C."/>
            <person name="Gu Y.Q."/>
            <person name="Puiu D."/>
            <person name="Wang H."/>
            <person name="Twardziok S.O."/>
            <person name="Deal K.R."/>
            <person name="Huo N."/>
            <person name="Zhu T."/>
            <person name="Wang L."/>
            <person name="Wang Y."/>
            <person name="McGuire P.E."/>
            <person name="Liu S."/>
            <person name="Long H."/>
            <person name="Ramasamy R.K."/>
            <person name="Rodriguez J.C."/>
            <person name="Van S.L."/>
            <person name="Yuan L."/>
            <person name="Wang Z."/>
            <person name="Xia Z."/>
            <person name="Xiao L."/>
            <person name="Anderson O.D."/>
            <person name="Ouyang S."/>
            <person name="Liang Y."/>
            <person name="Zimin A.V."/>
            <person name="Pertea G."/>
            <person name="Qi P."/>
            <person name="Bennetzen J.L."/>
            <person name="Dai X."/>
            <person name="Dawson M.W."/>
            <person name="Muller H.G."/>
            <person name="Kugler K."/>
            <person name="Rivarola-Duarte L."/>
            <person name="Spannagl M."/>
            <person name="Mayer K.F.X."/>
            <person name="Lu F.H."/>
            <person name="Bevan M.W."/>
            <person name="Leroy P."/>
            <person name="Li P."/>
            <person name="You F.M."/>
            <person name="Sun Q."/>
            <person name="Liu Z."/>
            <person name="Lyons E."/>
            <person name="Wicker T."/>
            <person name="Salzberg S.L."/>
            <person name="Devos K.M."/>
            <person name="Dvorak J."/>
        </authorList>
    </citation>
    <scope>NUCLEOTIDE SEQUENCE [LARGE SCALE GENOMIC DNA]</scope>
    <source>
        <strain evidence="4">cv. AL8/78</strain>
    </source>
</reference>
<dbReference type="PANTHER" id="PTHR47955:SF11">
    <property type="entry name" value="4-HYDROXYPHENYLACETALDEHYDE OXIME MONOOXYGENASE"/>
    <property type="match status" value="1"/>
</dbReference>
<accession>A0A453E0H7</accession>
<reference evidence="5" key="2">
    <citation type="journal article" date="2017" name="Nat. Plants">
        <title>The Aegilops tauschii genome reveals multiple impacts of transposons.</title>
        <authorList>
            <person name="Zhao G."/>
            <person name="Zou C."/>
            <person name="Li K."/>
            <person name="Wang K."/>
            <person name="Li T."/>
            <person name="Gao L."/>
            <person name="Zhang X."/>
            <person name="Wang H."/>
            <person name="Yang Z."/>
            <person name="Liu X."/>
            <person name="Jiang W."/>
            <person name="Mao L."/>
            <person name="Kong X."/>
            <person name="Jiao Y."/>
            <person name="Jia J."/>
        </authorList>
    </citation>
    <scope>NUCLEOTIDE SEQUENCE [LARGE SCALE GENOMIC DNA]</scope>
    <source>
        <strain evidence="5">cv. AL8/78</strain>
    </source>
</reference>
<dbReference type="GO" id="GO:0020037">
    <property type="term" value="F:heme binding"/>
    <property type="evidence" value="ECO:0007669"/>
    <property type="project" value="InterPro"/>
</dbReference>
<keyword evidence="5" id="KW-1185">Reference proteome</keyword>
<comment type="similarity">
    <text evidence="1">Belongs to the cytochrome P450 family.</text>
</comment>
<dbReference type="GO" id="GO:0005506">
    <property type="term" value="F:iron ion binding"/>
    <property type="evidence" value="ECO:0007669"/>
    <property type="project" value="InterPro"/>
</dbReference>
<evidence type="ECO:0000256" key="1">
    <source>
        <dbReference type="ARBA" id="ARBA00010617"/>
    </source>
</evidence>
<sequence>MRDLARRHGWPVMLLQLGEVPTLVVSSRSGAREVKRTHDASFATRPMSSAVRVITNGGRDIALAPYGDHWRQMRRIAVTELLTARRVLSFRAIREEEVAAMLRASAAGGEEIDMRARLSAMVADSTVRAVMGDSCRDRDVFLREVDRANALGEGFNLADMWPSSRLVVWATCAVRCAEECRDTVFGILDSIIAEHLERMDGGGDDDQDLIDGLLWIKKDGGSGLDMDSIKPSSSTSLPRAVRRHRQHLSGSWRTW</sequence>
<reference evidence="5" key="1">
    <citation type="journal article" date="2014" name="Science">
        <title>Ancient hybridizations among the ancestral genomes of bread wheat.</title>
        <authorList>
            <consortium name="International Wheat Genome Sequencing Consortium,"/>
            <person name="Marcussen T."/>
            <person name="Sandve S.R."/>
            <person name="Heier L."/>
            <person name="Spannagl M."/>
            <person name="Pfeifer M."/>
            <person name="Jakobsen K.S."/>
            <person name="Wulff B.B."/>
            <person name="Steuernagel B."/>
            <person name="Mayer K.F."/>
            <person name="Olsen O.A."/>
        </authorList>
    </citation>
    <scope>NUCLEOTIDE SEQUENCE [LARGE SCALE GENOMIC DNA]</scope>
    <source>
        <strain evidence="5">cv. AL8/78</strain>
    </source>
</reference>
<dbReference type="AlphaFoldDB" id="A0A453E0H7"/>
<dbReference type="GO" id="GO:0016705">
    <property type="term" value="F:oxidoreductase activity, acting on paired donors, with incorporation or reduction of molecular oxygen"/>
    <property type="evidence" value="ECO:0007669"/>
    <property type="project" value="InterPro"/>
</dbReference>
<dbReference type="InterPro" id="IPR036396">
    <property type="entry name" value="Cyt_P450_sf"/>
</dbReference>
<dbReference type="STRING" id="200361.A0A453E0H7"/>
<name>A0A453E0H7_AEGTS</name>
<dbReference type="Pfam" id="PF00067">
    <property type="entry name" value="p450"/>
    <property type="match status" value="1"/>
</dbReference>
<dbReference type="SUPFAM" id="SSF48264">
    <property type="entry name" value="Cytochrome P450"/>
    <property type="match status" value="1"/>
</dbReference>
<dbReference type="InterPro" id="IPR001128">
    <property type="entry name" value="Cyt_P450"/>
</dbReference>
<dbReference type="Gramene" id="AET3Gv20177300.1">
    <property type="protein sequence ID" value="AET3Gv20177300.1"/>
    <property type="gene ID" value="AET3Gv20177300"/>
</dbReference>
<evidence type="ECO:0000256" key="3">
    <source>
        <dbReference type="ARBA" id="ARBA00023004"/>
    </source>
</evidence>
<dbReference type="GO" id="GO:0004497">
    <property type="term" value="F:monooxygenase activity"/>
    <property type="evidence" value="ECO:0007669"/>
    <property type="project" value="InterPro"/>
</dbReference>
<protein>
    <submittedName>
        <fullName evidence="4">Uncharacterized protein</fullName>
    </submittedName>
</protein>
<reference evidence="4" key="5">
    <citation type="journal article" date="2021" name="G3 (Bethesda)">
        <title>Aegilops tauschii genome assembly Aet v5.0 features greater sequence contiguity and improved annotation.</title>
        <authorList>
            <person name="Wang L."/>
            <person name="Zhu T."/>
            <person name="Rodriguez J.C."/>
            <person name="Deal K.R."/>
            <person name="Dubcovsky J."/>
            <person name="McGuire P.E."/>
            <person name="Lux T."/>
            <person name="Spannagl M."/>
            <person name="Mayer K.F.X."/>
            <person name="Baldrich P."/>
            <person name="Meyers B.C."/>
            <person name="Huo N."/>
            <person name="Gu Y.Q."/>
            <person name="Zhou H."/>
            <person name="Devos K.M."/>
            <person name="Bennetzen J.L."/>
            <person name="Unver T."/>
            <person name="Budak H."/>
            <person name="Gulick P.J."/>
            <person name="Galiba G."/>
            <person name="Kalapos B."/>
            <person name="Nelson D.R."/>
            <person name="Li P."/>
            <person name="You F.M."/>
            <person name="Luo M.C."/>
            <person name="Dvorak J."/>
        </authorList>
    </citation>
    <scope>NUCLEOTIDE SEQUENCE [LARGE SCALE GENOMIC DNA]</scope>
    <source>
        <strain evidence="4">cv. AL8/78</strain>
    </source>
</reference>
<dbReference type="Gene3D" id="1.10.630.10">
    <property type="entry name" value="Cytochrome P450"/>
    <property type="match status" value="1"/>
</dbReference>
<dbReference type="EnsemblPlants" id="AET3Gv20177300.1">
    <property type="protein sequence ID" value="AET3Gv20177300.1"/>
    <property type="gene ID" value="AET3Gv20177300"/>
</dbReference>
<organism evidence="4 5">
    <name type="scientific">Aegilops tauschii subsp. strangulata</name>
    <name type="common">Goatgrass</name>
    <dbReference type="NCBI Taxonomy" id="200361"/>
    <lineage>
        <taxon>Eukaryota</taxon>
        <taxon>Viridiplantae</taxon>
        <taxon>Streptophyta</taxon>
        <taxon>Embryophyta</taxon>
        <taxon>Tracheophyta</taxon>
        <taxon>Spermatophyta</taxon>
        <taxon>Magnoliopsida</taxon>
        <taxon>Liliopsida</taxon>
        <taxon>Poales</taxon>
        <taxon>Poaceae</taxon>
        <taxon>BOP clade</taxon>
        <taxon>Pooideae</taxon>
        <taxon>Triticodae</taxon>
        <taxon>Triticeae</taxon>
        <taxon>Triticinae</taxon>
        <taxon>Aegilops</taxon>
    </lineage>
</organism>
<reference evidence="4" key="4">
    <citation type="submission" date="2019-03" db="UniProtKB">
        <authorList>
            <consortium name="EnsemblPlants"/>
        </authorList>
    </citation>
    <scope>IDENTIFICATION</scope>
</reference>
<evidence type="ECO:0000256" key="2">
    <source>
        <dbReference type="ARBA" id="ARBA00022723"/>
    </source>
</evidence>
<dbReference type="PANTHER" id="PTHR47955">
    <property type="entry name" value="CYTOCHROME P450 FAMILY 71 PROTEIN"/>
    <property type="match status" value="1"/>
</dbReference>